<keyword evidence="3" id="KW-0645">Protease</keyword>
<dbReference type="PRINTS" id="PR00723">
    <property type="entry name" value="SUBTILISIN"/>
</dbReference>
<dbReference type="InterPro" id="IPR018511">
    <property type="entry name" value="Hemolysin-typ_Ca-bd_CS"/>
</dbReference>
<dbReference type="CDD" id="cd05562">
    <property type="entry name" value="Peptidases_S53_like"/>
    <property type="match status" value="1"/>
</dbReference>
<dbReference type="PANTHER" id="PTHR38340:SF1">
    <property type="entry name" value="S-LAYER PROTEIN"/>
    <property type="match status" value="1"/>
</dbReference>
<dbReference type="PROSITE" id="PS00138">
    <property type="entry name" value="SUBTILASE_SER"/>
    <property type="match status" value="1"/>
</dbReference>
<dbReference type="EMBL" id="UETC01000003">
    <property type="protein sequence ID" value="SSA44182.1"/>
    <property type="molecule type" value="Genomic_DNA"/>
</dbReference>
<gene>
    <name evidence="7" type="ORF">BCF38_10311</name>
    <name evidence="8" type="ORF">SAMN05421539_10311</name>
</gene>
<comment type="subcellular location">
    <subcellularLocation>
        <location evidence="1">Secreted</location>
    </subcellularLocation>
</comment>
<dbReference type="InterPro" id="IPR001343">
    <property type="entry name" value="Hemolysn_Ca-bd"/>
</dbReference>
<keyword evidence="2" id="KW-0964">Secreted</keyword>
<evidence type="ECO:0000313" key="9">
    <source>
        <dbReference type="Proteomes" id="UP000245839"/>
    </source>
</evidence>
<evidence type="ECO:0000259" key="6">
    <source>
        <dbReference type="Pfam" id="PF00082"/>
    </source>
</evidence>
<keyword evidence="9" id="KW-1185">Reference proteome</keyword>
<feature type="domain" description="Peptidase S8/S53" evidence="6">
    <location>
        <begin position="550"/>
        <end position="623"/>
    </location>
</feature>
<dbReference type="Proteomes" id="UP000251571">
    <property type="component" value="Unassembled WGS sequence"/>
</dbReference>
<dbReference type="GO" id="GO:0006508">
    <property type="term" value="P:proteolysis"/>
    <property type="evidence" value="ECO:0007669"/>
    <property type="project" value="UniProtKB-KW"/>
</dbReference>
<dbReference type="GO" id="GO:0004252">
    <property type="term" value="F:serine-type endopeptidase activity"/>
    <property type="evidence" value="ECO:0007669"/>
    <property type="project" value="InterPro"/>
</dbReference>
<dbReference type="EMBL" id="QGDJ01000003">
    <property type="protein sequence ID" value="PWJ20196.1"/>
    <property type="molecule type" value="Genomic_DNA"/>
</dbReference>
<evidence type="ECO:0000256" key="1">
    <source>
        <dbReference type="ARBA" id="ARBA00004613"/>
    </source>
</evidence>
<dbReference type="RefSeq" id="WP_109563801.1">
    <property type="nucleotide sequence ID" value="NZ_QGDJ01000003.1"/>
</dbReference>
<dbReference type="SUPFAM" id="SSF52743">
    <property type="entry name" value="Subtilisin-like"/>
    <property type="match status" value="1"/>
</dbReference>
<dbReference type="Gene3D" id="3.40.50.200">
    <property type="entry name" value="Peptidase S8/S53 domain"/>
    <property type="match status" value="2"/>
</dbReference>
<dbReference type="InterPro" id="IPR036852">
    <property type="entry name" value="Peptidase_S8/S53_dom_sf"/>
</dbReference>
<dbReference type="InterPro" id="IPR034075">
    <property type="entry name" value="Glr3161-like_dom"/>
</dbReference>
<dbReference type="PANTHER" id="PTHR38340">
    <property type="entry name" value="S-LAYER PROTEIN"/>
    <property type="match status" value="1"/>
</dbReference>
<dbReference type="Pfam" id="PF00353">
    <property type="entry name" value="HemolysinCabind"/>
    <property type="match status" value="2"/>
</dbReference>
<evidence type="ECO:0000256" key="5">
    <source>
        <dbReference type="ARBA" id="ARBA00022825"/>
    </source>
</evidence>
<dbReference type="Proteomes" id="UP000245839">
    <property type="component" value="Unassembled WGS sequence"/>
</dbReference>
<dbReference type="Pfam" id="PF00082">
    <property type="entry name" value="Peptidase_S8"/>
    <property type="match status" value="1"/>
</dbReference>
<dbReference type="PRINTS" id="PR00313">
    <property type="entry name" value="CABNDNGRPT"/>
</dbReference>
<dbReference type="InterPro" id="IPR000209">
    <property type="entry name" value="Peptidase_S8/S53_dom"/>
</dbReference>
<protein>
    <submittedName>
        <fullName evidence="7">Hemolysin type calcium-binding protein</fullName>
    </submittedName>
    <submittedName>
        <fullName evidence="8">Hemolysin-type calcium-binding repeat-containing protein</fullName>
    </submittedName>
</protein>
<dbReference type="AlphaFoldDB" id="A0A2Y9BZD9"/>
<dbReference type="InterPro" id="IPR023828">
    <property type="entry name" value="Peptidase_S8_Ser-AS"/>
</dbReference>
<organism evidence="8 10">
    <name type="scientific">Jannaschia seohaensis</name>
    <dbReference type="NCBI Taxonomy" id="475081"/>
    <lineage>
        <taxon>Bacteria</taxon>
        <taxon>Pseudomonadati</taxon>
        <taxon>Pseudomonadota</taxon>
        <taxon>Alphaproteobacteria</taxon>
        <taxon>Rhodobacterales</taxon>
        <taxon>Roseobacteraceae</taxon>
        <taxon>Jannaschia</taxon>
    </lineage>
</organism>
<evidence type="ECO:0000313" key="7">
    <source>
        <dbReference type="EMBL" id="PWJ20196.1"/>
    </source>
</evidence>
<sequence length="809" mass="83956">MSEVDPSADLVAPGENSSVLASREIRLQDLSRAEKAAYRGFAEAVAEAGGFELSRSLIGKLVDGEVGKKLLPIGQKLLPLWSGESSATYDPADTGMVSVSLIGERGQMQAMRKALSDLGIAETGSVNNAVDVLVAIEDLPKLLTVPGLRDATPNLSMTNAGAVLSQGAESMGTDDFNAKYRVDGSGVKIGVLSDSFDTARDNTANPPLTTYADDIATGDLPAGVTILQDFPFGSDEGRAMAQLIYDVAPGVTFSYHTAFGGEATFAGGIDALVADGADIIVDDVFYAIDPVYLDGIISQAVDNAFAAGRQYYSSAGNGAVQAFAQDFNPDPFNALFNGDLYESVHDFNPDPTSTDQIRQFFLPNGGTLRIFLQWADAFTNADVGAPVTETDLDIFVLNSSLAVVGGSNAVNTSSPFEFVQFTNTTGLDAVFGLAIFKYSDSSPDTERFFIRDFGSTIDISNPNFFEAPNGTGASYGHSGAEGGLGVGASAYFNTPNFNNTLTEAVLNGFSSAGGEPILRDIDGTPLAANEQTRQRVDIVGPDGTDTTFFGSDVEPNGFPNFFGTSAAAPHVAAVGALLLEAVPNATPQEVYDALRASAFGMDNPFIAADDGKLALVDEATGHGFVNPDGALRLLANVVEGDTGRNRLEATGTADDVNILLGQSGNDVLVGAAGIDRLFGGDDDDRLQGKASDDVLFGGAGNDLLVGGRGADWLEGDAGSDTMFGGADADSFVISSAIGRDRIADFEQGVDLIVLTTEFLALGAATYDAILGGTNIRLDGDVVAQVAGVSLVATDFVDETGASIFGLGLV</sequence>
<evidence type="ECO:0000313" key="10">
    <source>
        <dbReference type="Proteomes" id="UP000251571"/>
    </source>
</evidence>
<keyword evidence="4" id="KW-0378">Hydrolase</keyword>
<evidence type="ECO:0000256" key="2">
    <source>
        <dbReference type="ARBA" id="ARBA00022525"/>
    </source>
</evidence>
<dbReference type="GO" id="GO:0005509">
    <property type="term" value="F:calcium ion binding"/>
    <property type="evidence" value="ECO:0007669"/>
    <property type="project" value="InterPro"/>
</dbReference>
<proteinExistence type="predicted"/>
<accession>A0A2Y9BZD9</accession>
<dbReference type="InterPro" id="IPR015500">
    <property type="entry name" value="Peptidase_S8_subtilisin-rel"/>
</dbReference>
<dbReference type="SUPFAM" id="SSF51120">
    <property type="entry name" value="beta-Roll"/>
    <property type="match status" value="1"/>
</dbReference>
<dbReference type="Gene3D" id="2.150.10.10">
    <property type="entry name" value="Serralysin-like metalloprotease, C-terminal"/>
    <property type="match status" value="1"/>
</dbReference>
<reference evidence="7 9" key="2">
    <citation type="submission" date="2018-03" db="EMBL/GenBank/DDBJ databases">
        <title>Genomic Encyclopedia of Archaeal and Bacterial Type Strains, Phase II (KMG-II): from individual species to whole genera.</title>
        <authorList>
            <person name="Goeker M."/>
        </authorList>
    </citation>
    <scope>NUCLEOTIDE SEQUENCE [LARGE SCALE GENOMIC DNA]</scope>
    <source>
        <strain evidence="7 9">DSM 25227</strain>
    </source>
</reference>
<evidence type="ECO:0000256" key="4">
    <source>
        <dbReference type="ARBA" id="ARBA00022801"/>
    </source>
</evidence>
<dbReference type="PROSITE" id="PS00330">
    <property type="entry name" value="HEMOLYSIN_CALCIUM"/>
    <property type="match status" value="1"/>
</dbReference>
<dbReference type="GO" id="GO:0005576">
    <property type="term" value="C:extracellular region"/>
    <property type="evidence" value="ECO:0007669"/>
    <property type="project" value="UniProtKB-SubCell"/>
</dbReference>
<evidence type="ECO:0000313" key="8">
    <source>
        <dbReference type="EMBL" id="SSA44182.1"/>
    </source>
</evidence>
<dbReference type="InterPro" id="IPR011049">
    <property type="entry name" value="Serralysin-like_metalloprot_C"/>
</dbReference>
<dbReference type="OrthoDB" id="7624131at2"/>
<keyword evidence="5" id="KW-0720">Serine protease</keyword>
<dbReference type="InterPro" id="IPR050557">
    <property type="entry name" value="RTX_toxin/Mannuronan_C5-epim"/>
</dbReference>
<evidence type="ECO:0000256" key="3">
    <source>
        <dbReference type="ARBA" id="ARBA00022670"/>
    </source>
</evidence>
<name>A0A2Y9BZD9_9RHOB</name>
<reference evidence="8 10" key="1">
    <citation type="submission" date="2016-10" db="EMBL/GenBank/DDBJ databases">
        <authorList>
            <person name="Cai Z."/>
        </authorList>
    </citation>
    <scope>NUCLEOTIDE SEQUENCE [LARGE SCALE GENOMIC DNA]</scope>
    <source>
        <strain evidence="8 10">DSM 25227</strain>
    </source>
</reference>